<name>A0A812YBV1_9DINO</name>
<evidence type="ECO:0000313" key="5">
    <source>
        <dbReference type="Proteomes" id="UP000601435"/>
    </source>
</evidence>
<dbReference type="EMBL" id="CAJNJA010041531">
    <property type="protein sequence ID" value="CAE7775858.1"/>
    <property type="molecule type" value="Genomic_DNA"/>
</dbReference>
<protein>
    <submittedName>
        <fullName evidence="4">Bah protein</fullName>
    </submittedName>
</protein>
<sequence>MSVACDPPLMAGNVFKHVASCFQVMWLVVLAPNAGALDANDVRAGPQDLDVNYVAEMLDKLQVFIKKQSYVTHEHFNSELKRLRGTMATLGDAPDSKILQRAVQSTEMERMEAEAAALEAMQYYHTVRAASGSTGGAPSCDFLTCGHHAVCKSEQDRAFCECVPCFSGDGFTCRPSKCLAETVYSPQLVAPYSASGTKPDPMMARDLSLSLIGRNGLVVAVRDEQRGNGGFLSIGRMKNNEILWGDWQLFSGESQAFDLTLVGMGERLLIAYRDSEKTGTGYLVSGQLDSTDLTGFKVQMGQPYLLHKSLQQRVALVALSASRAVCLHAAAEKKAGNAYLVQAHAGGISLLGKYHFGGEAPISHIATTKLSEDSFVVAYRQQPPDSREIGLTSKELSATWMGISDDDFLIVSPHQFTLEPDRPDMHHRDVALVSQNLFAYSYYSGSERKTKMSLVHVDPVSHLMKAVGDPVVLSTGYNSLVGAVSLPAGSATPSTFTYIQPAGAQSIAKVCGVSSEGRISACKDVSWAEAEVETATSIKLPDGRLLFAFQKEGTVQTRFVSAEEASAQAPARPGDCLRGEHFGGAHPRLTQRQLESAILRQCAAGRDRLDRRMAKGVQIISVLPSSEGFPKKWFRREGRRMTIRGAAEWYIPPKADGTRRMLFLHGGSYVVYAPQDAVYRSLASRLASRCGLCVLSIDYRLAPEHLFPAAFEDASAALKWIQQHGPPEDGGGTSTKKLAKDVFVCGDSAGGGLALAACLSQSAAVRRSIRGVLGLSAWADLTASTPSYDSRQWCSDTLSGDAVNAGVDRISGREEAEGYLGRGGVELHGRDWRASPFFASPQRLRSLPSVLLQVGDFELILDESVLLQQRLRKLGHPDAEVAVYPRMWHCWHQYEEGSGLGQPLLQARKALRDLASWVRVRKS</sequence>
<keyword evidence="1" id="KW-0378">Hydrolase</keyword>
<dbReference type="GO" id="GO:0016787">
    <property type="term" value="F:hydrolase activity"/>
    <property type="evidence" value="ECO:0007669"/>
    <property type="project" value="UniProtKB-KW"/>
</dbReference>
<dbReference type="PANTHER" id="PTHR48081:SF8">
    <property type="entry name" value="ALPHA_BETA HYDROLASE FOLD-3 DOMAIN-CONTAINING PROTEIN-RELATED"/>
    <property type="match status" value="1"/>
</dbReference>
<proteinExistence type="predicted"/>
<keyword evidence="5" id="KW-1185">Reference proteome</keyword>
<evidence type="ECO:0000313" key="4">
    <source>
        <dbReference type="EMBL" id="CAE7775858.1"/>
    </source>
</evidence>
<dbReference type="Proteomes" id="UP000601435">
    <property type="component" value="Unassembled WGS sequence"/>
</dbReference>
<evidence type="ECO:0000256" key="1">
    <source>
        <dbReference type="ARBA" id="ARBA00022801"/>
    </source>
</evidence>
<organism evidence="4 5">
    <name type="scientific">Symbiodinium necroappetens</name>
    <dbReference type="NCBI Taxonomy" id="1628268"/>
    <lineage>
        <taxon>Eukaryota</taxon>
        <taxon>Sar</taxon>
        <taxon>Alveolata</taxon>
        <taxon>Dinophyceae</taxon>
        <taxon>Suessiales</taxon>
        <taxon>Symbiodiniaceae</taxon>
        <taxon>Symbiodinium</taxon>
    </lineage>
</organism>
<dbReference type="OrthoDB" id="408631at2759"/>
<dbReference type="Gene3D" id="3.40.50.1820">
    <property type="entry name" value="alpha/beta hydrolase"/>
    <property type="match status" value="1"/>
</dbReference>
<dbReference type="InterPro" id="IPR013094">
    <property type="entry name" value="AB_hydrolase_3"/>
</dbReference>
<evidence type="ECO:0000256" key="2">
    <source>
        <dbReference type="SAM" id="SignalP"/>
    </source>
</evidence>
<accession>A0A812YBV1</accession>
<dbReference type="InterPro" id="IPR050300">
    <property type="entry name" value="GDXG_lipolytic_enzyme"/>
</dbReference>
<dbReference type="Pfam" id="PF07859">
    <property type="entry name" value="Abhydrolase_3"/>
    <property type="match status" value="1"/>
</dbReference>
<reference evidence="4" key="1">
    <citation type="submission" date="2021-02" db="EMBL/GenBank/DDBJ databases">
        <authorList>
            <person name="Dougan E. K."/>
            <person name="Rhodes N."/>
            <person name="Thang M."/>
            <person name="Chan C."/>
        </authorList>
    </citation>
    <scope>NUCLEOTIDE SEQUENCE</scope>
</reference>
<dbReference type="PANTHER" id="PTHR48081">
    <property type="entry name" value="AB HYDROLASE SUPERFAMILY PROTEIN C4A8.06C"/>
    <property type="match status" value="1"/>
</dbReference>
<dbReference type="AlphaFoldDB" id="A0A812YBV1"/>
<feature type="signal peptide" evidence="2">
    <location>
        <begin position="1"/>
        <end position="36"/>
    </location>
</feature>
<gene>
    <name evidence="4" type="primary">bah</name>
    <name evidence="4" type="ORF">SNEC2469_LOCUS22703</name>
</gene>
<dbReference type="SUPFAM" id="SSF53474">
    <property type="entry name" value="alpha/beta-Hydrolases"/>
    <property type="match status" value="1"/>
</dbReference>
<keyword evidence="2" id="KW-0732">Signal</keyword>
<comment type="caution">
    <text evidence="4">The sequence shown here is derived from an EMBL/GenBank/DDBJ whole genome shotgun (WGS) entry which is preliminary data.</text>
</comment>
<evidence type="ECO:0000259" key="3">
    <source>
        <dbReference type="Pfam" id="PF07859"/>
    </source>
</evidence>
<feature type="domain" description="Alpha/beta hydrolase fold-3" evidence="3">
    <location>
        <begin position="661"/>
        <end position="892"/>
    </location>
</feature>
<dbReference type="InterPro" id="IPR029058">
    <property type="entry name" value="AB_hydrolase_fold"/>
</dbReference>
<feature type="chain" id="PRO_5032807773" evidence="2">
    <location>
        <begin position="37"/>
        <end position="923"/>
    </location>
</feature>